<dbReference type="InterPro" id="IPR004358">
    <property type="entry name" value="Sig_transdc_His_kin-like_C"/>
</dbReference>
<evidence type="ECO:0000256" key="1">
    <source>
        <dbReference type="ARBA" id="ARBA00000085"/>
    </source>
</evidence>
<evidence type="ECO:0000256" key="11">
    <source>
        <dbReference type="ARBA" id="ARBA00023163"/>
    </source>
</evidence>
<dbReference type="Gene3D" id="1.10.287.130">
    <property type="match status" value="1"/>
</dbReference>
<keyword evidence="11" id="KW-0804">Transcription</keyword>
<dbReference type="PROSITE" id="PS50109">
    <property type="entry name" value="HIS_KIN"/>
    <property type="match status" value="1"/>
</dbReference>
<keyword evidence="14" id="KW-1133">Transmembrane helix</keyword>
<organism evidence="18 19">
    <name type="scientific">Capnocytophaga cynodegmi</name>
    <dbReference type="NCBI Taxonomy" id="28189"/>
    <lineage>
        <taxon>Bacteria</taxon>
        <taxon>Pseudomonadati</taxon>
        <taxon>Bacteroidota</taxon>
        <taxon>Flavobacteriia</taxon>
        <taxon>Flavobacteriales</taxon>
        <taxon>Flavobacteriaceae</taxon>
        <taxon>Capnocytophaga</taxon>
    </lineage>
</organism>
<evidence type="ECO:0000256" key="7">
    <source>
        <dbReference type="ARBA" id="ARBA00022840"/>
    </source>
</evidence>
<keyword evidence="5" id="KW-0547">Nucleotide-binding</keyword>
<dbReference type="GO" id="GO:0000155">
    <property type="term" value="F:phosphorelay sensor kinase activity"/>
    <property type="evidence" value="ECO:0007669"/>
    <property type="project" value="InterPro"/>
</dbReference>
<dbReference type="Proteomes" id="UP000242855">
    <property type="component" value="Chromosome"/>
</dbReference>
<evidence type="ECO:0000256" key="4">
    <source>
        <dbReference type="ARBA" id="ARBA00022679"/>
    </source>
</evidence>
<accession>A0A250E7A7</accession>
<dbReference type="Pfam" id="PF00512">
    <property type="entry name" value="HisKA"/>
    <property type="match status" value="1"/>
</dbReference>
<dbReference type="Gene3D" id="3.40.50.2300">
    <property type="match status" value="3"/>
</dbReference>
<reference evidence="18 19" key="1">
    <citation type="journal article" date="2017" name="Genome Announc.">
        <title>Twelve Complete Reference Genomes of Clinical Isolates in the Capnocytophaga Genus.</title>
        <authorList>
            <person name="Villarma A."/>
            <person name="Gulvik C.A."/>
            <person name="Rowe L.A."/>
            <person name="Sheth M."/>
            <person name="Juieng P."/>
            <person name="Nicholson A.C."/>
            <person name="Loparev V.N."/>
            <person name="McQuiston J.R."/>
        </authorList>
    </citation>
    <scope>NUCLEOTIDE SEQUENCE [LARGE SCALE GENOMIC DNA]</scope>
    <source>
        <strain evidence="18 19">G7591</strain>
    </source>
</reference>
<feature type="coiled-coil region" evidence="13">
    <location>
        <begin position="367"/>
        <end position="401"/>
    </location>
</feature>
<dbReference type="SUPFAM" id="SSF46689">
    <property type="entry name" value="Homeodomain-like"/>
    <property type="match status" value="1"/>
</dbReference>
<dbReference type="Gene3D" id="1.10.10.60">
    <property type="entry name" value="Homeodomain-like"/>
    <property type="match status" value="1"/>
</dbReference>
<dbReference type="PROSITE" id="PS01124">
    <property type="entry name" value="HTH_ARAC_FAMILY_2"/>
    <property type="match status" value="1"/>
</dbReference>
<feature type="domain" description="HTH araC/xylS-type" evidence="15">
    <location>
        <begin position="812"/>
        <end position="911"/>
    </location>
</feature>
<dbReference type="SMART" id="SM00448">
    <property type="entry name" value="REC"/>
    <property type="match status" value="1"/>
</dbReference>
<protein>
    <recommendedName>
        <fullName evidence="2">histidine kinase</fullName>
        <ecNumber evidence="2">2.7.13.3</ecNumber>
    </recommendedName>
</protein>
<dbReference type="PROSITE" id="PS00041">
    <property type="entry name" value="HTH_ARAC_FAMILY_1"/>
    <property type="match status" value="1"/>
</dbReference>
<evidence type="ECO:0000256" key="10">
    <source>
        <dbReference type="ARBA" id="ARBA00023125"/>
    </source>
</evidence>
<dbReference type="Pfam" id="PF02518">
    <property type="entry name" value="HATPase_c"/>
    <property type="match status" value="1"/>
</dbReference>
<keyword evidence="14" id="KW-0812">Transmembrane</keyword>
<keyword evidence="6" id="KW-0418">Kinase</keyword>
<dbReference type="FunFam" id="3.30.565.10:FF:000037">
    <property type="entry name" value="Hybrid sensor histidine kinase/response regulator"/>
    <property type="match status" value="1"/>
</dbReference>
<gene>
    <name evidence="18" type="ORF">CGC48_02695</name>
</gene>
<dbReference type="InterPro" id="IPR003594">
    <property type="entry name" value="HATPase_dom"/>
</dbReference>
<evidence type="ECO:0000313" key="18">
    <source>
        <dbReference type="EMBL" id="ATA67638.1"/>
    </source>
</evidence>
<dbReference type="CDD" id="cd06308">
    <property type="entry name" value="PBP1_sensor_kinase-like"/>
    <property type="match status" value="1"/>
</dbReference>
<dbReference type="Pfam" id="PF13407">
    <property type="entry name" value="Peripla_BP_4"/>
    <property type="match status" value="1"/>
</dbReference>
<dbReference type="InterPro" id="IPR018060">
    <property type="entry name" value="HTH_AraC"/>
</dbReference>
<dbReference type="Pfam" id="PF12833">
    <property type="entry name" value="HTH_18"/>
    <property type="match status" value="1"/>
</dbReference>
<evidence type="ECO:0000256" key="8">
    <source>
        <dbReference type="ARBA" id="ARBA00023012"/>
    </source>
</evidence>
<dbReference type="GO" id="GO:0005524">
    <property type="term" value="F:ATP binding"/>
    <property type="evidence" value="ECO:0007669"/>
    <property type="project" value="UniProtKB-KW"/>
</dbReference>
<dbReference type="SMART" id="SM00342">
    <property type="entry name" value="HTH_ARAC"/>
    <property type="match status" value="1"/>
</dbReference>
<dbReference type="EMBL" id="CP022378">
    <property type="protein sequence ID" value="ATA67638.1"/>
    <property type="molecule type" value="Genomic_DNA"/>
</dbReference>
<dbReference type="EC" id="2.7.13.3" evidence="2"/>
<dbReference type="SMART" id="SM00388">
    <property type="entry name" value="HisKA"/>
    <property type="match status" value="1"/>
</dbReference>
<dbReference type="SUPFAM" id="SSF52172">
    <property type="entry name" value="CheY-like"/>
    <property type="match status" value="1"/>
</dbReference>
<evidence type="ECO:0000256" key="5">
    <source>
        <dbReference type="ARBA" id="ARBA00022741"/>
    </source>
</evidence>
<dbReference type="CDD" id="cd00082">
    <property type="entry name" value="HisKA"/>
    <property type="match status" value="1"/>
</dbReference>
<evidence type="ECO:0000256" key="14">
    <source>
        <dbReference type="SAM" id="Phobius"/>
    </source>
</evidence>
<dbReference type="InterPro" id="IPR003661">
    <property type="entry name" value="HisK_dim/P_dom"/>
</dbReference>
<dbReference type="Gene3D" id="6.10.250.850">
    <property type="match status" value="1"/>
</dbReference>
<evidence type="ECO:0000259" key="17">
    <source>
        <dbReference type="PROSITE" id="PS50110"/>
    </source>
</evidence>
<dbReference type="InterPro" id="IPR005467">
    <property type="entry name" value="His_kinase_dom"/>
</dbReference>
<dbReference type="SUPFAM" id="SSF53822">
    <property type="entry name" value="Periplasmic binding protein-like I"/>
    <property type="match status" value="1"/>
</dbReference>
<evidence type="ECO:0000256" key="6">
    <source>
        <dbReference type="ARBA" id="ARBA00022777"/>
    </source>
</evidence>
<keyword evidence="10" id="KW-0238">DNA-binding</keyword>
<keyword evidence="14" id="KW-0472">Membrane</keyword>
<evidence type="ECO:0000313" key="19">
    <source>
        <dbReference type="Proteomes" id="UP000242855"/>
    </source>
</evidence>
<dbReference type="PROSITE" id="PS51257">
    <property type="entry name" value="PROKAR_LIPOPROTEIN"/>
    <property type="match status" value="1"/>
</dbReference>
<dbReference type="InterPro" id="IPR011006">
    <property type="entry name" value="CheY-like_superfamily"/>
</dbReference>
<dbReference type="GO" id="GO:0003700">
    <property type="term" value="F:DNA-binding transcription factor activity"/>
    <property type="evidence" value="ECO:0007669"/>
    <property type="project" value="InterPro"/>
</dbReference>
<dbReference type="Pfam" id="PF00072">
    <property type="entry name" value="Response_reg"/>
    <property type="match status" value="1"/>
</dbReference>
<dbReference type="PRINTS" id="PR00344">
    <property type="entry name" value="BCTRLSENSOR"/>
</dbReference>
<dbReference type="InterPro" id="IPR036097">
    <property type="entry name" value="HisK_dim/P_sf"/>
</dbReference>
<comment type="catalytic activity">
    <reaction evidence="1">
        <text>ATP + protein L-histidine = ADP + protein N-phospho-L-histidine.</text>
        <dbReference type="EC" id="2.7.13.3"/>
    </reaction>
</comment>
<dbReference type="PANTHER" id="PTHR43547:SF2">
    <property type="entry name" value="HYBRID SIGNAL TRANSDUCTION HISTIDINE KINASE C"/>
    <property type="match status" value="1"/>
</dbReference>
<keyword evidence="8" id="KW-0902">Two-component regulatory system</keyword>
<dbReference type="GO" id="GO:0043565">
    <property type="term" value="F:sequence-specific DNA binding"/>
    <property type="evidence" value="ECO:0007669"/>
    <property type="project" value="InterPro"/>
</dbReference>
<feature type="domain" description="Response regulatory" evidence="17">
    <location>
        <begin position="665"/>
        <end position="780"/>
    </location>
</feature>
<evidence type="ECO:0000259" key="15">
    <source>
        <dbReference type="PROSITE" id="PS01124"/>
    </source>
</evidence>
<dbReference type="InterPro" id="IPR018062">
    <property type="entry name" value="HTH_AraC-typ_CS"/>
</dbReference>
<dbReference type="InterPro" id="IPR025997">
    <property type="entry name" value="SBP_2_dom"/>
</dbReference>
<dbReference type="InterPro" id="IPR028082">
    <property type="entry name" value="Peripla_BP_I"/>
</dbReference>
<feature type="transmembrane region" description="Helical" evidence="14">
    <location>
        <begin position="335"/>
        <end position="357"/>
    </location>
</feature>
<dbReference type="Gene3D" id="3.30.565.10">
    <property type="entry name" value="Histidine kinase-like ATPase, C-terminal domain"/>
    <property type="match status" value="1"/>
</dbReference>
<dbReference type="PANTHER" id="PTHR43547">
    <property type="entry name" value="TWO-COMPONENT HISTIDINE KINASE"/>
    <property type="match status" value="1"/>
</dbReference>
<evidence type="ECO:0000256" key="3">
    <source>
        <dbReference type="ARBA" id="ARBA00022553"/>
    </source>
</evidence>
<keyword evidence="3 12" id="KW-0597">Phosphoprotein</keyword>
<dbReference type="InterPro" id="IPR009057">
    <property type="entry name" value="Homeodomain-like_sf"/>
</dbReference>
<proteinExistence type="predicted"/>
<dbReference type="InterPro" id="IPR036890">
    <property type="entry name" value="HATPase_C_sf"/>
</dbReference>
<keyword evidence="13" id="KW-0175">Coiled coil</keyword>
<evidence type="ECO:0000259" key="16">
    <source>
        <dbReference type="PROSITE" id="PS50109"/>
    </source>
</evidence>
<evidence type="ECO:0000256" key="2">
    <source>
        <dbReference type="ARBA" id="ARBA00012438"/>
    </source>
</evidence>
<dbReference type="SMART" id="SM00387">
    <property type="entry name" value="HATPase_c"/>
    <property type="match status" value="1"/>
</dbReference>
<dbReference type="CDD" id="cd17574">
    <property type="entry name" value="REC_OmpR"/>
    <property type="match status" value="1"/>
</dbReference>
<feature type="modified residue" description="4-aspartylphosphate" evidence="12">
    <location>
        <position position="713"/>
    </location>
</feature>
<keyword evidence="4" id="KW-0808">Transferase</keyword>
<evidence type="ECO:0000256" key="12">
    <source>
        <dbReference type="PROSITE-ProRule" id="PRU00169"/>
    </source>
</evidence>
<dbReference type="InterPro" id="IPR001789">
    <property type="entry name" value="Sig_transdc_resp-reg_receiver"/>
</dbReference>
<name>A0A250E7A7_9FLAO</name>
<dbReference type="KEGG" id="ccyn:CGC48_02695"/>
<dbReference type="SUPFAM" id="SSF55874">
    <property type="entry name" value="ATPase domain of HSP90 chaperone/DNA topoisomerase II/histidine kinase"/>
    <property type="match status" value="1"/>
</dbReference>
<feature type="domain" description="Histidine kinase" evidence="16">
    <location>
        <begin position="408"/>
        <end position="621"/>
    </location>
</feature>
<dbReference type="PROSITE" id="PS50110">
    <property type="entry name" value="RESPONSE_REGULATORY"/>
    <property type="match status" value="1"/>
</dbReference>
<dbReference type="AlphaFoldDB" id="A0A250E7A7"/>
<sequence length="913" mass="104722">MYLMMRFIYLFLFLILLACQNEKAPQYIVGVSQCSDDLWREAMNEEIKREIAFYPQTQVIIKSTKDNTQQQLQDIEEFINQKVDLLIIAPNEAEALTSVVQKAHLQGIPIILVDRKVKTDNYTAYIGADNYQIGKEAGLYAASVLGGKGNVVEIRGWKGSTPDTERHQGFVDALRNTPEIKIIAEVYGNFLKDDAKNQMISIYHEHETIDLIFALNDRMASGAYEASLLFSGRKPFIIGVDALQNEGVQNIIQGKQNASFLYPTGGDKVVELAMKILQKRPFTKENTLHTTVVDKSNVRVLQLQTEQITEKQAKIDAINQSLNESLVKYTNQRTLFYISVIAIVLVMIFLLITIRAYRTENRARQMLALKNEKIQRQTDILQKQKEQLELITKQLEDTTQAKLVFFTNISHEFKTPLTLILAPVDSLLKNEQLTEKQREMLLLIQKNSHRLLFLISELIEFRSYERGKIKMCFVRADFKIFLEEINIFFENWIKQKNIDFVFRAEATSFEIIFDKEKMEKIYFNLVSNALKFVNYNGKIVISLSKENEGVCLSISNTGSYIPEDKLTDVFEHFYKIDPNSEGSGIGLALTQSLVWAHKGTISVESDCNEGTTFSVHLPSQHSEISEDIYETSFLQTQMKLLAQPSSNNEEKMYLSSESTLPDKPLVLIVEDNEDMRKFICHILCNEFNLIEAVNGEEGFKKAKKYTPDLVISDVMMPQKDGFELCQLLKTNLSTNHIPVILLTAYSLDEQKQIGFESGADAYISKPFNTNLLLVRVRKLIENRKKMQEIFSSKLLDISSKESLGKVEELFINEFKTYVQRQITNPDLNIDEMAEALGLSRSQLYRKIKSLTNYSPNELIRIIRVQQGKQLLMQNTKTISEIAYEIGFSSPSYFAKCFKDLYNESPTEFVEKLK</sequence>
<evidence type="ECO:0000256" key="13">
    <source>
        <dbReference type="SAM" id="Coils"/>
    </source>
</evidence>
<dbReference type="SUPFAM" id="SSF47384">
    <property type="entry name" value="Homodimeric domain of signal transducing histidine kinase"/>
    <property type="match status" value="1"/>
</dbReference>
<keyword evidence="9" id="KW-0805">Transcription regulation</keyword>
<keyword evidence="7" id="KW-0067">ATP-binding</keyword>
<evidence type="ECO:0000256" key="9">
    <source>
        <dbReference type="ARBA" id="ARBA00023015"/>
    </source>
</evidence>